<comment type="catalytic activity">
    <reaction evidence="9">
        <text>alpha-D-glucose 1-phosphate + ATP + H(+) = ADP-alpha-D-glucose + diphosphate</text>
        <dbReference type="Rhea" id="RHEA:12120"/>
        <dbReference type="ChEBI" id="CHEBI:15378"/>
        <dbReference type="ChEBI" id="CHEBI:30616"/>
        <dbReference type="ChEBI" id="CHEBI:33019"/>
        <dbReference type="ChEBI" id="CHEBI:57498"/>
        <dbReference type="ChEBI" id="CHEBI:58601"/>
        <dbReference type="EC" id="2.7.7.27"/>
    </reaction>
</comment>
<keyword evidence="7 9" id="KW-0320">Glycogen biosynthesis</keyword>
<dbReference type="EMBL" id="CP037940">
    <property type="protein sequence ID" value="QBO36356.1"/>
    <property type="molecule type" value="Genomic_DNA"/>
</dbReference>
<keyword evidence="3 9" id="KW-0808">Transferase</keyword>
<keyword evidence="13" id="KW-1185">Reference proteome</keyword>
<dbReference type="OrthoDB" id="9801810at2"/>
<dbReference type="KEGG" id="wei:EQG49_07720"/>
<dbReference type="InterPro" id="IPR029044">
    <property type="entry name" value="Nucleotide-diphossugar_trans"/>
</dbReference>
<dbReference type="Gene3D" id="2.160.10.10">
    <property type="entry name" value="Hexapeptide repeat proteins"/>
    <property type="match status" value="1"/>
</dbReference>
<dbReference type="CDD" id="cd04651">
    <property type="entry name" value="LbH_G1P_AT_C"/>
    <property type="match status" value="1"/>
</dbReference>
<keyword evidence="8 9" id="KW-0119">Carbohydrate metabolism</keyword>
<feature type="binding site" evidence="9">
    <location>
        <position position="165"/>
    </location>
    <ligand>
        <name>alpha-D-glucose 1-phosphate</name>
        <dbReference type="ChEBI" id="CHEBI:58601"/>
    </ligand>
</feature>
<evidence type="ECO:0000313" key="13">
    <source>
        <dbReference type="Proteomes" id="UP000292886"/>
    </source>
</evidence>
<dbReference type="AlphaFoldDB" id="A0A4P6YUG1"/>
<dbReference type="InterPro" id="IPR011831">
    <property type="entry name" value="ADP-Glc_PPase"/>
</dbReference>
<feature type="domain" description="Glucose-1-phosphate adenylyltransferase/Bifunctional protein GlmU-like C-terminal hexapeptide" evidence="11">
    <location>
        <begin position="292"/>
        <end position="361"/>
    </location>
</feature>
<dbReference type="Gene3D" id="3.90.550.10">
    <property type="entry name" value="Spore Coat Polysaccharide Biosynthesis Protein SpsA, Chain A"/>
    <property type="match status" value="1"/>
</dbReference>
<dbReference type="GO" id="GO:0005978">
    <property type="term" value="P:glycogen biosynthetic process"/>
    <property type="evidence" value="ECO:0007669"/>
    <property type="project" value="UniProtKB-UniRule"/>
</dbReference>
<dbReference type="PANTHER" id="PTHR43523">
    <property type="entry name" value="GLUCOSE-1-PHOSPHATE ADENYLYLTRANSFERASE-RELATED"/>
    <property type="match status" value="1"/>
</dbReference>
<feature type="binding site" evidence="9">
    <location>
        <begin position="180"/>
        <end position="181"/>
    </location>
    <ligand>
        <name>alpha-D-glucose 1-phosphate</name>
        <dbReference type="ChEBI" id="CHEBI:58601"/>
    </ligand>
</feature>
<sequence>MAKEKMISLILAGGQGTRLGKLTKSTAKPAVPFGGRYRIIDFTLSNVANSGIKTAGVITQYQPLELNDHIGNGSSWGLNTNRGGVTILQPYQTSEGSKMFEGTAHAIYQNIDYIDQQDPDYVLILSGDHIYKMDYDEMLQEHKKNNAALTVGVLPVEWDEASRFGIMNTDDENRVTEFVEKPEHPESNLASMGIYIFNWQTLREYLMAGYSGDNQLMDFGKHVIPLFLMNHEKVFAHAFNGYWRDVGTVQSLWQANMELLDAPENLQLQDKDWQIYSQSEALPAAMITAGADVKNATISDASIIEGNVEHAVLSKSVKVEQGAQIKDSMVMPGAKIGKNAKVEYAIIGENAVLEEGAAVIGTPDQIALVGYGEIVHGGYVKS</sequence>
<dbReference type="PROSITE" id="PS00808">
    <property type="entry name" value="ADP_GLC_PYROPHOSPH_1"/>
    <property type="match status" value="1"/>
</dbReference>
<dbReference type="GO" id="GO:0005524">
    <property type="term" value="F:ATP binding"/>
    <property type="evidence" value="ECO:0007669"/>
    <property type="project" value="UniProtKB-KW"/>
</dbReference>
<evidence type="ECO:0000256" key="5">
    <source>
        <dbReference type="ARBA" id="ARBA00022741"/>
    </source>
</evidence>
<keyword evidence="5 9" id="KW-0547">Nucleotide-binding</keyword>
<dbReference type="RefSeq" id="WP_133363433.1">
    <property type="nucleotide sequence ID" value="NZ_CP037940.1"/>
</dbReference>
<evidence type="ECO:0000259" key="11">
    <source>
        <dbReference type="Pfam" id="PF24894"/>
    </source>
</evidence>
<dbReference type="NCBIfam" id="TIGR02091">
    <property type="entry name" value="glgC"/>
    <property type="match status" value="1"/>
</dbReference>
<dbReference type="HAMAP" id="MF_00624">
    <property type="entry name" value="GlgC"/>
    <property type="match status" value="1"/>
</dbReference>
<dbReference type="NCBIfam" id="NF003670">
    <property type="entry name" value="PRK05293.1"/>
    <property type="match status" value="1"/>
</dbReference>
<dbReference type="InterPro" id="IPR005836">
    <property type="entry name" value="ADP_Glu_pyroP_CS"/>
</dbReference>
<dbReference type="PROSITE" id="PS00810">
    <property type="entry name" value="ADP_GLC_PYROPHOSPH_3"/>
    <property type="match status" value="1"/>
</dbReference>
<evidence type="ECO:0000256" key="1">
    <source>
        <dbReference type="ARBA" id="ARBA00010443"/>
    </source>
</evidence>
<comment type="similarity">
    <text evidence="1 9">Belongs to the bacterial/plant glucose-1-phosphate adenylyltransferase family.</text>
</comment>
<dbReference type="UniPathway" id="UPA00164"/>
<dbReference type="InterPro" id="IPR005835">
    <property type="entry name" value="NTP_transferase_dom"/>
</dbReference>
<evidence type="ECO:0000256" key="8">
    <source>
        <dbReference type="ARBA" id="ARBA00023277"/>
    </source>
</evidence>
<dbReference type="InterPro" id="IPR023049">
    <property type="entry name" value="GlgC_bac"/>
</dbReference>
<dbReference type="InterPro" id="IPR011004">
    <property type="entry name" value="Trimer_LpxA-like_sf"/>
</dbReference>
<reference evidence="13" key="1">
    <citation type="submission" date="2019-03" db="EMBL/GenBank/DDBJ databases">
        <title>Weissella sp. 26KH-42 Genome sequencing.</title>
        <authorList>
            <person name="Heo J."/>
            <person name="Kim S.-J."/>
            <person name="Kim J.-S."/>
            <person name="Hong S.-B."/>
            <person name="Kwon S.-W."/>
        </authorList>
    </citation>
    <scope>NUCLEOTIDE SEQUENCE [LARGE SCALE GENOMIC DNA]</scope>
    <source>
        <strain evidence="13">26KH-42</strain>
    </source>
</reference>
<comment type="caution">
    <text evidence="9">Lacks conserved residue(s) required for the propagation of feature annotation.</text>
</comment>
<organism evidence="12 13">
    <name type="scientific">Periweissella cryptocerci</name>
    <dbReference type="NCBI Taxonomy" id="2506420"/>
    <lineage>
        <taxon>Bacteria</taxon>
        <taxon>Bacillati</taxon>
        <taxon>Bacillota</taxon>
        <taxon>Bacilli</taxon>
        <taxon>Lactobacillales</taxon>
        <taxon>Lactobacillaceae</taxon>
        <taxon>Periweissella</taxon>
    </lineage>
</organism>
<feature type="domain" description="Nucleotidyl transferase" evidence="10">
    <location>
        <begin position="8"/>
        <end position="260"/>
    </location>
</feature>
<dbReference type="Proteomes" id="UP000292886">
    <property type="component" value="Chromosome"/>
</dbReference>
<keyword evidence="6 9" id="KW-0067">ATP-binding</keyword>
<name>A0A4P6YUG1_9LACO</name>
<feature type="binding site" evidence="9">
    <location>
        <position position="191"/>
    </location>
    <ligand>
        <name>alpha-D-glucose 1-phosphate</name>
        <dbReference type="ChEBI" id="CHEBI:58601"/>
    </ligand>
</feature>
<feature type="site" description="Could play a key role in the communication between the regulatory and the substrate sites" evidence="9">
    <location>
        <position position="60"/>
    </location>
</feature>
<keyword evidence="4 9" id="KW-0548">Nucleotidyltransferase</keyword>
<evidence type="ECO:0000256" key="6">
    <source>
        <dbReference type="ARBA" id="ARBA00022840"/>
    </source>
</evidence>
<dbReference type="Pfam" id="PF24894">
    <property type="entry name" value="Hexapep_GlmU"/>
    <property type="match status" value="1"/>
</dbReference>
<accession>A0A4P6YUG1</accession>
<proteinExistence type="inferred from homology"/>
<comment type="subunit">
    <text evidence="9">Homotetramer.</text>
</comment>
<evidence type="ECO:0000256" key="9">
    <source>
        <dbReference type="HAMAP-Rule" id="MF_00624"/>
    </source>
</evidence>
<dbReference type="SUPFAM" id="SSF51161">
    <property type="entry name" value="Trimeric LpxA-like enzymes"/>
    <property type="match status" value="1"/>
</dbReference>
<dbReference type="InterPro" id="IPR056818">
    <property type="entry name" value="GlmU/GlgC-like_hexapep"/>
</dbReference>
<comment type="function">
    <text evidence="9">Involved in the biosynthesis of ADP-glucose, a building block required for the elongation reactions to produce glycogen. Catalyzes the reaction between ATP and alpha-D-glucose 1-phosphate (G1P) to produce pyrophosphate and ADP-Glc.</text>
</comment>
<dbReference type="SUPFAM" id="SSF53448">
    <property type="entry name" value="Nucleotide-diphospho-sugar transferases"/>
    <property type="match status" value="1"/>
</dbReference>
<evidence type="ECO:0000259" key="10">
    <source>
        <dbReference type="Pfam" id="PF00483"/>
    </source>
</evidence>
<protein>
    <recommendedName>
        <fullName evidence="9">Glucose-1-phosphate adenylyltransferase</fullName>
        <ecNumber evidence="9">2.7.7.27</ecNumber>
    </recommendedName>
    <alternativeName>
        <fullName evidence="9">ADP-glucose pyrophosphorylase</fullName>
        <shortName evidence="9">ADPGlc PPase</shortName>
    </alternativeName>
    <alternativeName>
        <fullName evidence="9">ADP-glucose synthase</fullName>
    </alternativeName>
</protein>
<keyword evidence="2 9" id="KW-0321">Glycogen metabolism</keyword>
<dbReference type="Pfam" id="PF00483">
    <property type="entry name" value="NTP_transferase"/>
    <property type="match status" value="1"/>
</dbReference>
<gene>
    <name evidence="9" type="primary">glgC</name>
    <name evidence="12" type="ORF">EQG49_07720</name>
</gene>
<evidence type="ECO:0000256" key="4">
    <source>
        <dbReference type="ARBA" id="ARBA00022695"/>
    </source>
</evidence>
<dbReference type="PANTHER" id="PTHR43523:SF2">
    <property type="entry name" value="GLUCOSE-1-PHOSPHATE ADENYLYLTRANSFERASE"/>
    <property type="match status" value="1"/>
</dbReference>
<evidence type="ECO:0000256" key="3">
    <source>
        <dbReference type="ARBA" id="ARBA00022679"/>
    </source>
</evidence>
<dbReference type="EC" id="2.7.7.27" evidence="9"/>
<evidence type="ECO:0000256" key="7">
    <source>
        <dbReference type="ARBA" id="ARBA00023056"/>
    </source>
</evidence>
<evidence type="ECO:0000313" key="12">
    <source>
        <dbReference type="EMBL" id="QBO36356.1"/>
    </source>
</evidence>
<evidence type="ECO:0000256" key="2">
    <source>
        <dbReference type="ARBA" id="ARBA00022600"/>
    </source>
</evidence>
<comment type="pathway">
    <text evidence="9">Glycan biosynthesis; glycogen biosynthesis.</text>
</comment>
<dbReference type="GO" id="GO:0008878">
    <property type="term" value="F:glucose-1-phosphate adenylyltransferase activity"/>
    <property type="evidence" value="ECO:0007669"/>
    <property type="project" value="UniProtKB-UniRule"/>
</dbReference>
<dbReference type="CDD" id="cd02508">
    <property type="entry name" value="ADP_Glucose_PP"/>
    <property type="match status" value="1"/>
</dbReference>